<evidence type="ECO:0000256" key="1">
    <source>
        <dbReference type="ARBA" id="ARBA00022801"/>
    </source>
</evidence>
<dbReference type="GO" id="GO:0016787">
    <property type="term" value="F:hydrolase activity"/>
    <property type="evidence" value="ECO:0007669"/>
    <property type="project" value="UniProtKB-KW"/>
</dbReference>
<feature type="domain" description="Isochorismatase-like" evidence="2">
    <location>
        <begin position="39"/>
        <end position="213"/>
    </location>
</feature>
<dbReference type="Pfam" id="PF00857">
    <property type="entry name" value="Isochorismatase"/>
    <property type="match status" value="1"/>
</dbReference>
<accession>A0A7G5IE88</accession>
<dbReference type="RefSeq" id="WP_182294526.1">
    <property type="nucleotide sequence ID" value="NZ_CP059851.1"/>
</dbReference>
<dbReference type="Proteomes" id="UP000515292">
    <property type="component" value="Chromosome"/>
</dbReference>
<keyword evidence="1" id="KW-0378">Hydrolase</keyword>
<dbReference type="PANTHER" id="PTHR43540">
    <property type="entry name" value="PEROXYUREIDOACRYLATE/UREIDOACRYLATE AMIDOHYDROLASE-RELATED"/>
    <property type="match status" value="1"/>
</dbReference>
<dbReference type="EMBL" id="CP059851">
    <property type="protein sequence ID" value="QMW21680.1"/>
    <property type="molecule type" value="Genomic_DNA"/>
</dbReference>
<dbReference type="InterPro" id="IPR000868">
    <property type="entry name" value="Isochorismatase-like_dom"/>
</dbReference>
<organism evidence="3 4">
    <name type="scientific">Sandaracinobacteroides saxicola</name>
    <dbReference type="NCBI Taxonomy" id="2759707"/>
    <lineage>
        <taxon>Bacteria</taxon>
        <taxon>Pseudomonadati</taxon>
        <taxon>Pseudomonadota</taxon>
        <taxon>Alphaproteobacteria</taxon>
        <taxon>Sphingomonadales</taxon>
        <taxon>Sphingosinicellaceae</taxon>
        <taxon>Sandaracinobacteroides</taxon>
    </lineage>
</organism>
<reference evidence="3 4" key="1">
    <citation type="submission" date="2020-07" db="EMBL/GenBank/DDBJ databases">
        <title>Complete genome sequence for Sandaracinobacter sp. M6.</title>
        <authorList>
            <person name="Tang Y."/>
            <person name="Liu Q."/>
            <person name="Guo Z."/>
            <person name="Lei P."/>
            <person name="Huang B."/>
        </authorList>
    </citation>
    <scope>NUCLEOTIDE SEQUENCE [LARGE SCALE GENOMIC DNA]</scope>
    <source>
        <strain evidence="3 4">M6</strain>
    </source>
</reference>
<keyword evidence="4" id="KW-1185">Reference proteome</keyword>
<sequence>MGGDAPTPDPSPEGEGRSLLADYAAAGFGASMGFGRRPVVIVVDFALAYLDRASPLFADVEDALAVNVALVAAARAAGVRIVFTRVDYAEGGLEGGLFYRKVKALACFDRGNPWGGFDPRLEPAPGDVVVTKHYPSAFFGTSLASMLTAMGVDTAIVTGLSTSGCVRATALDALCHGFYPIVVRDACGDRSAAVHEANLFDLQAKYADVVGSEVVMDYLRGLA</sequence>
<dbReference type="SUPFAM" id="SSF52499">
    <property type="entry name" value="Isochorismatase-like hydrolases"/>
    <property type="match status" value="1"/>
</dbReference>
<dbReference type="KEGG" id="sand:H3309_09645"/>
<dbReference type="PANTHER" id="PTHR43540:SF1">
    <property type="entry name" value="ISOCHORISMATASE HYDROLASE"/>
    <property type="match status" value="1"/>
</dbReference>
<dbReference type="AlphaFoldDB" id="A0A7G5IE88"/>
<dbReference type="InterPro" id="IPR036380">
    <property type="entry name" value="Isochorismatase-like_sf"/>
</dbReference>
<dbReference type="Gene3D" id="3.40.50.850">
    <property type="entry name" value="Isochorismatase-like"/>
    <property type="match status" value="1"/>
</dbReference>
<gene>
    <name evidence="3" type="ORF">H3309_09645</name>
</gene>
<protein>
    <submittedName>
        <fullName evidence="3">Isochorismatase family protein</fullName>
    </submittedName>
</protein>
<evidence type="ECO:0000259" key="2">
    <source>
        <dbReference type="Pfam" id="PF00857"/>
    </source>
</evidence>
<dbReference type="InterPro" id="IPR050272">
    <property type="entry name" value="Isochorismatase-like_hydrls"/>
</dbReference>
<evidence type="ECO:0000313" key="4">
    <source>
        <dbReference type="Proteomes" id="UP000515292"/>
    </source>
</evidence>
<evidence type="ECO:0000313" key="3">
    <source>
        <dbReference type="EMBL" id="QMW21680.1"/>
    </source>
</evidence>
<proteinExistence type="predicted"/>
<name>A0A7G5IE88_9SPHN</name>